<evidence type="ECO:0000259" key="4">
    <source>
        <dbReference type="PROSITE" id="PS50887"/>
    </source>
</evidence>
<feature type="domain" description="GGDEF" evidence="4">
    <location>
        <begin position="253"/>
        <end position="383"/>
    </location>
</feature>
<dbReference type="InterPro" id="IPR000160">
    <property type="entry name" value="GGDEF_dom"/>
</dbReference>
<dbReference type="GO" id="GO:0043709">
    <property type="term" value="P:cell adhesion involved in single-species biofilm formation"/>
    <property type="evidence" value="ECO:0007669"/>
    <property type="project" value="TreeGrafter"/>
</dbReference>
<protein>
    <recommendedName>
        <fullName evidence="1">diguanylate cyclase</fullName>
        <ecNumber evidence="1">2.7.7.65</ecNumber>
    </recommendedName>
</protein>
<dbReference type="RefSeq" id="WP_311769078.1">
    <property type="nucleotide sequence ID" value="NZ_JACIIX010000002.1"/>
</dbReference>
<dbReference type="EMBL" id="JACIIX010000002">
    <property type="protein sequence ID" value="MBB6209445.1"/>
    <property type="molecule type" value="Genomic_DNA"/>
</dbReference>
<feature type="transmembrane region" description="Helical" evidence="3">
    <location>
        <begin position="137"/>
        <end position="157"/>
    </location>
</feature>
<dbReference type="GO" id="GO:0005886">
    <property type="term" value="C:plasma membrane"/>
    <property type="evidence" value="ECO:0007669"/>
    <property type="project" value="TreeGrafter"/>
</dbReference>
<dbReference type="InterPro" id="IPR043128">
    <property type="entry name" value="Rev_trsase/Diguanyl_cyclase"/>
</dbReference>
<feature type="transmembrane region" description="Helical" evidence="3">
    <location>
        <begin position="48"/>
        <end position="70"/>
    </location>
</feature>
<dbReference type="Pfam" id="PF00990">
    <property type="entry name" value="GGDEF"/>
    <property type="match status" value="1"/>
</dbReference>
<name>A0A7X0DKZ7_NOVIT</name>
<feature type="transmembrane region" description="Helical" evidence="3">
    <location>
        <begin position="164"/>
        <end position="183"/>
    </location>
</feature>
<sequence>MSLGLAVSQFWARFAPDMTPDMIHGLIEPSVHSPLVRRRRAQLILSRVRWVAGVFAVLTPLWIAVDVVTFPQPLCWYLAALRLGASLCFGAVALGFRPSERIDSALKALASLLAIPVVFFLISDPLLMGYTFTPLQLALAAGYAFLPFVMVAGLSVFPITALEGALFSAPLILSMVGVVITGYELLPFSSYLGALWLLGLLAVVATLAGVSQLHFMMALVQQSSHDGLTRVYTRRVGEELLSVQFTNAERARDHLTLVFIDLDDFKKVNDGYGHEAGDHTLRVAADAMKRILRRGDIVVRWGGEEFLIIMPGTDLTGALIGIDRLRETGIGARPDGTPQTASIGVAERILDAISNWEDLVEVADRRMYMAKKNGKNRVICADRLPEAADQQVG</sequence>
<evidence type="ECO:0000313" key="5">
    <source>
        <dbReference type="EMBL" id="MBB6209445.1"/>
    </source>
</evidence>
<dbReference type="NCBIfam" id="TIGR00254">
    <property type="entry name" value="GGDEF"/>
    <property type="match status" value="1"/>
</dbReference>
<comment type="catalytic activity">
    <reaction evidence="2">
        <text>2 GTP = 3',3'-c-di-GMP + 2 diphosphate</text>
        <dbReference type="Rhea" id="RHEA:24898"/>
        <dbReference type="ChEBI" id="CHEBI:33019"/>
        <dbReference type="ChEBI" id="CHEBI:37565"/>
        <dbReference type="ChEBI" id="CHEBI:58805"/>
        <dbReference type="EC" id="2.7.7.65"/>
    </reaction>
</comment>
<dbReference type="PANTHER" id="PTHR45138:SF9">
    <property type="entry name" value="DIGUANYLATE CYCLASE DGCM-RELATED"/>
    <property type="match status" value="1"/>
</dbReference>
<dbReference type="SUPFAM" id="SSF55073">
    <property type="entry name" value="Nucleotide cyclase"/>
    <property type="match status" value="1"/>
</dbReference>
<proteinExistence type="predicted"/>
<feature type="transmembrane region" description="Helical" evidence="3">
    <location>
        <begin position="195"/>
        <end position="220"/>
    </location>
</feature>
<evidence type="ECO:0000313" key="6">
    <source>
        <dbReference type="Proteomes" id="UP000544872"/>
    </source>
</evidence>
<dbReference type="FunFam" id="3.30.70.270:FF:000001">
    <property type="entry name" value="Diguanylate cyclase domain protein"/>
    <property type="match status" value="1"/>
</dbReference>
<reference evidence="5 6" key="1">
    <citation type="submission" date="2020-08" db="EMBL/GenBank/DDBJ databases">
        <title>Genomic Encyclopedia of Type Strains, Phase IV (KMG-IV): sequencing the most valuable type-strain genomes for metagenomic binning, comparative biology and taxonomic classification.</title>
        <authorList>
            <person name="Goeker M."/>
        </authorList>
    </citation>
    <scope>NUCLEOTIDE SEQUENCE [LARGE SCALE GENOMIC DNA]</scope>
    <source>
        <strain evidence="5 6">DSM 11590</strain>
    </source>
</reference>
<dbReference type="CDD" id="cd01949">
    <property type="entry name" value="GGDEF"/>
    <property type="match status" value="1"/>
</dbReference>
<keyword evidence="6" id="KW-1185">Reference proteome</keyword>
<evidence type="ECO:0000256" key="1">
    <source>
        <dbReference type="ARBA" id="ARBA00012528"/>
    </source>
</evidence>
<dbReference type="AlphaFoldDB" id="A0A7X0DKZ7"/>
<feature type="transmembrane region" description="Helical" evidence="3">
    <location>
        <begin position="108"/>
        <end position="131"/>
    </location>
</feature>
<dbReference type="GO" id="GO:0052621">
    <property type="term" value="F:diguanylate cyclase activity"/>
    <property type="evidence" value="ECO:0007669"/>
    <property type="project" value="UniProtKB-EC"/>
</dbReference>
<dbReference type="PANTHER" id="PTHR45138">
    <property type="entry name" value="REGULATORY COMPONENTS OF SENSORY TRANSDUCTION SYSTEM"/>
    <property type="match status" value="1"/>
</dbReference>
<dbReference type="SMART" id="SM00267">
    <property type="entry name" value="GGDEF"/>
    <property type="match status" value="1"/>
</dbReference>
<evidence type="ECO:0000256" key="3">
    <source>
        <dbReference type="SAM" id="Phobius"/>
    </source>
</evidence>
<dbReference type="PROSITE" id="PS50887">
    <property type="entry name" value="GGDEF"/>
    <property type="match status" value="1"/>
</dbReference>
<keyword evidence="3" id="KW-0472">Membrane</keyword>
<feature type="transmembrane region" description="Helical" evidence="3">
    <location>
        <begin position="76"/>
        <end position="96"/>
    </location>
</feature>
<dbReference type="InterPro" id="IPR029787">
    <property type="entry name" value="Nucleotide_cyclase"/>
</dbReference>
<comment type="caution">
    <text evidence="5">The sequence shown here is derived from an EMBL/GenBank/DDBJ whole genome shotgun (WGS) entry which is preliminary data.</text>
</comment>
<dbReference type="Proteomes" id="UP000544872">
    <property type="component" value="Unassembled WGS sequence"/>
</dbReference>
<gene>
    <name evidence="5" type="ORF">FHS48_000847</name>
</gene>
<organism evidence="5 6">
    <name type="scientific">Novispirillum itersonii</name>
    <name type="common">Aquaspirillum itersonii</name>
    <dbReference type="NCBI Taxonomy" id="189"/>
    <lineage>
        <taxon>Bacteria</taxon>
        <taxon>Pseudomonadati</taxon>
        <taxon>Pseudomonadota</taxon>
        <taxon>Alphaproteobacteria</taxon>
        <taxon>Rhodospirillales</taxon>
        <taxon>Novispirillaceae</taxon>
        <taxon>Novispirillum</taxon>
    </lineage>
</organism>
<dbReference type="Gene3D" id="3.30.70.270">
    <property type="match status" value="1"/>
</dbReference>
<accession>A0A7X0DKZ7</accession>
<dbReference type="EC" id="2.7.7.65" evidence="1"/>
<keyword evidence="3" id="KW-0812">Transmembrane</keyword>
<evidence type="ECO:0000256" key="2">
    <source>
        <dbReference type="ARBA" id="ARBA00034247"/>
    </source>
</evidence>
<dbReference type="InterPro" id="IPR050469">
    <property type="entry name" value="Diguanylate_Cyclase"/>
</dbReference>
<dbReference type="GO" id="GO:1902201">
    <property type="term" value="P:negative regulation of bacterial-type flagellum-dependent cell motility"/>
    <property type="evidence" value="ECO:0007669"/>
    <property type="project" value="TreeGrafter"/>
</dbReference>
<keyword evidence="3" id="KW-1133">Transmembrane helix</keyword>